<reference evidence="3" key="2">
    <citation type="submission" date="2020-10" db="UniProtKB">
        <authorList>
            <consortium name="WormBaseParasite"/>
        </authorList>
    </citation>
    <scope>IDENTIFICATION</scope>
</reference>
<evidence type="ECO:0000313" key="2">
    <source>
        <dbReference type="Proteomes" id="UP000492821"/>
    </source>
</evidence>
<dbReference type="AlphaFoldDB" id="A0A7E4VJF3"/>
<dbReference type="Proteomes" id="UP000492821">
    <property type="component" value="Unassembled WGS sequence"/>
</dbReference>
<dbReference type="InterPro" id="IPR013865">
    <property type="entry name" value="FAM32A"/>
</dbReference>
<dbReference type="PANTHER" id="PTHR13282:SF6">
    <property type="entry name" value="PROTEIN FAM32A"/>
    <property type="match status" value="1"/>
</dbReference>
<evidence type="ECO:0000256" key="1">
    <source>
        <dbReference type="ARBA" id="ARBA00008948"/>
    </source>
</evidence>
<sequence>MSSTDAKKEVVIKGGLKIKKGNNLFKKKKVEIKEIDISIKKDAEETIVKKTPAQIAFEKRQRETAYERLKNKAAVSHRERVAKFNKDMEERSEFNDIPKVSWTK</sequence>
<dbReference type="PANTHER" id="PTHR13282">
    <property type="entry name" value="PROTEIN FAM32A"/>
    <property type="match status" value="1"/>
</dbReference>
<proteinExistence type="inferred from homology"/>
<comment type="similarity">
    <text evidence="1">Belongs to the FAM32 family.</text>
</comment>
<evidence type="ECO:0000313" key="3">
    <source>
        <dbReference type="WBParaSite" id="Pan_g2124.t1"/>
    </source>
</evidence>
<dbReference type="WBParaSite" id="Pan_g2124.t1">
    <property type="protein sequence ID" value="Pan_g2124.t1"/>
    <property type="gene ID" value="Pan_g2124"/>
</dbReference>
<dbReference type="GO" id="GO:0005730">
    <property type="term" value="C:nucleolus"/>
    <property type="evidence" value="ECO:0007669"/>
    <property type="project" value="TreeGrafter"/>
</dbReference>
<protein>
    <submittedName>
        <fullName evidence="3">Protein FAM32A</fullName>
    </submittedName>
</protein>
<keyword evidence="2" id="KW-1185">Reference proteome</keyword>
<name>A0A7E4VJF3_PANRE</name>
<organism evidence="2 3">
    <name type="scientific">Panagrellus redivivus</name>
    <name type="common">Microworm</name>
    <dbReference type="NCBI Taxonomy" id="6233"/>
    <lineage>
        <taxon>Eukaryota</taxon>
        <taxon>Metazoa</taxon>
        <taxon>Ecdysozoa</taxon>
        <taxon>Nematoda</taxon>
        <taxon>Chromadorea</taxon>
        <taxon>Rhabditida</taxon>
        <taxon>Tylenchina</taxon>
        <taxon>Panagrolaimomorpha</taxon>
        <taxon>Panagrolaimoidea</taxon>
        <taxon>Panagrolaimidae</taxon>
        <taxon>Panagrellus</taxon>
    </lineage>
</organism>
<accession>A0A7E4VJF3</accession>
<reference evidence="2" key="1">
    <citation type="journal article" date="2013" name="Genetics">
        <title>The draft genome and transcriptome of Panagrellus redivivus are shaped by the harsh demands of a free-living lifestyle.</title>
        <authorList>
            <person name="Srinivasan J."/>
            <person name="Dillman A.R."/>
            <person name="Macchietto M.G."/>
            <person name="Heikkinen L."/>
            <person name="Lakso M."/>
            <person name="Fracchia K.M."/>
            <person name="Antoshechkin I."/>
            <person name="Mortazavi A."/>
            <person name="Wong G."/>
            <person name="Sternberg P.W."/>
        </authorList>
    </citation>
    <scope>NUCLEOTIDE SEQUENCE [LARGE SCALE GENOMIC DNA]</scope>
    <source>
        <strain evidence="2">MT8872</strain>
    </source>
</reference>